<dbReference type="Gramene" id="PNT72495">
    <property type="protein sequence ID" value="PNT72495"/>
    <property type="gene ID" value="BRADI_2g45147v3"/>
</dbReference>
<evidence type="ECO:0000313" key="3">
    <source>
        <dbReference type="EnsemblPlants" id="PNT72495"/>
    </source>
</evidence>
<evidence type="ECO:0000256" key="1">
    <source>
        <dbReference type="SAM" id="MobiDB-lite"/>
    </source>
</evidence>
<reference evidence="3" key="3">
    <citation type="submission" date="2018-08" db="UniProtKB">
        <authorList>
            <consortium name="EnsemblPlants"/>
        </authorList>
    </citation>
    <scope>IDENTIFICATION</scope>
    <source>
        <strain evidence="3">cv. Bd21</strain>
    </source>
</reference>
<dbReference type="AlphaFoldDB" id="A0A2K2DDW7"/>
<dbReference type="Proteomes" id="UP000008810">
    <property type="component" value="Chromosome 2"/>
</dbReference>
<gene>
    <name evidence="2" type="ORF">BRADI_2g45147v3</name>
</gene>
<name>A0A2K2DDW7_BRADI</name>
<dbReference type="Gramene" id="PNT72496">
    <property type="protein sequence ID" value="PNT72496"/>
    <property type="gene ID" value="BRADI_2g45147v3"/>
</dbReference>
<sequence length="131" mass="14056">MSSLQRVGRQHVEEKVKAAYANAVEVSESPLIPSCPIPSPRSPDLATWARATACVGGAYGTPVTGPGIPRRLLSPSTWLPSTRRPETNSTAAVNSTRMATSNTATTTRRRLGKNRSNHPQELLTAVFLCES</sequence>
<dbReference type="InParanoid" id="A0A2K2DDW7"/>
<reference evidence="2 3" key="1">
    <citation type="journal article" date="2010" name="Nature">
        <title>Genome sequencing and analysis of the model grass Brachypodium distachyon.</title>
        <authorList>
            <consortium name="International Brachypodium Initiative"/>
        </authorList>
    </citation>
    <scope>NUCLEOTIDE SEQUENCE [LARGE SCALE GENOMIC DNA]</scope>
    <source>
        <strain evidence="2 3">Bd21</strain>
    </source>
</reference>
<feature type="compositionally biased region" description="Low complexity" evidence="1">
    <location>
        <begin position="94"/>
        <end position="106"/>
    </location>
</feature>
<dbReference type="EMBL" id="CM000881">
    <property type="protein sequence ID" value="PNT72496.1"/>
    <property type="molecule type" value="Genomic_DNA"/>
</dbReference>
<feature type="region of interest" description="Disordered" evidence="1">
    <location>
        <begin position="75"/>
        <end position="117"/>
    </location>
</feature>
<proteinExistence type="predicted"/>
<evidence type="ECO:0000313" key="4">
    <source>
        <dbReference type="Proteomes" id="UP000008810"/>
    </source>
</evidence>
<dbReference type="EnsemblPlants" id="PNT72496">
    <property type="protein sequence ID" value="PNT72496"/>
    <property type="gene ID" value="BRADI_2g45147v3"/>
</dbReference>
<dbReference type="EMBL" id="CM000881">
    <property type="protein sequence ID" value="PNT72495.1"/>
    <property type="molecule type" value="Genomic_DNA"/>
</dbReference>
<accession>A0A2K2DDW7</accession>
<reference evidence="2" key="2">
    <citation type="submission" date="2017-06" db="EMBL/GenBank/DDBJ databases">
        <title>WGS assembly of Brachypodium distachyon.</title>
        <authorList>
            <consortium name="The International Brachypodium Initiative"/>
            <person name="Lucas S."/>
            <person name="Harmon-Smith M."/>
            <person name="Lail K."/>
            <person name="Tice H."/>
            <person name="Grimwood J."/>
            <person name="Bruce D."/>
            <person name="Barry K."/>
            <person name="Shu S."/>
            <person name="Lindquist E."/>
            <person name="Wang M."/>
            <person name="Pitluck S."/>
            <person name="Vogel J.P."/>
            <person name="Garvin D.F."/>
            <person name="Mockler T.C."/>
            <person name="Schmutz J."/>
            <person name="Rokhsar D."/>
            <person name="Bevan M.W."/>
        </authorList>
    </citation>
    <scope>NUCLEOTIDE SEQUENCE</scope>
    <source>
        <strain evidence="2">Bd21</strain>
    </source>
</reference>
<protein>
    <submittedName>
        <fullName evidence="2 3">Uncharacterized protein</fullName>
    </submittedName>
</protein>
<feature type="compositionally biased region" description="Basic residues" evidence="1">
    <location>
        <begin position="107"/>
        <end position="116"/>
    </location>
</feature>
<keyword evidence="4" id="KW-1185">Reference proteome</keyword>
<organism evidence="2">
    <name type="scientific">Brachypodium distachyon</name>
    <name type="common">Purple false brome</name>
    <name type="synonym">Trachynia distachya</name>
    <dbReference type="NCBI Taxonomy" id="15368"/>
    <lineage>
        <taxon>Eukaryota</taxon>
        <taxon>Viridiplantae</taxon>
        <taxon>Streptophyta</taxon>
        <taxon>Embryophyta</taxon>
        <taxon>Tracheophyta</taxon>
        <taxon>Spermatophyta</taxon>
        <taxon>Magnoliopsida</taxon>
        <taxon>Liliopsida</taxon>
        <taxon>Poales</taxon>
        <taxon>Poaceae</taxon>
        <taxon>BOP clade</taxon>
        <taxon>Pooideae</taxon>
        <taxon>Stipodae</taxon>
        <taxon>Brachypodieae</taxon>
        <taxon>Brachypodium</taxon>
    </lineage>
</organism>
<dbReference type="EnsemblPlants" id="PNT72495">
    <property type="protein sequence ID" value="PNT72495"/>
    <property type="gene ID" value="BRADI_2g45147v3"/>
</dbReference>
<evidence type="ECO:0000313" key="2">
    <source>
        <dbReference type="EMBL" id="PNT72495.1"/>
    </source>
</evidence>